<dbReference type="AlphaFoldDB" id="A0A026VZY0"/>
<gene>
    <name evidence="1" type="ORF">X777_12609</name>
</gene>
<dbReference type="Proteomes" id="UP000053097">
    <property type="component" value="Unassembled WGS sequence"/>
</dbReference>
<sequence>MRNLGTVGARVHNAKSRTLQTMVSLCVRRGKQRSVDGGD</sequence>
<name>A0A026VZY0_OOCBI</name>
<evidence type="ECO:0000313" key="1">
    <source>
        <dbReference type="EMBL" id="EZA49200.1"/>
    </source>
</evidence>
<dbReference type="EMBL" id="KK107536">
    <property type="protein sequence ID" value="EZA49200.1"/>
    <property type="molecule type" value="Genomic_DNA"/>
</dbReference>
<accession>A0A026VZY0</accession>
<proteinExistence type="predicted"/>
<protein>
    <submittedName>
        <fullName evidence="1">Uncharacterized protein</fullName>
    </submittedName>
</protein>
<reference evidence="1 2" key="1">
    <citation type="journal article" date="2014" name="Curr. Biol.">
        <title>The genome of the clonal raider ant Cerapachys biroi.</title>
        <authorList>
            <person name="Oxley P.R."/>
            <person name="Ji L."/>
            <person name="Fetter-Pruneda I."/>
            <person name="McKenzie S.K."/>
            <person name="Li C."/>
            <person name="Hu H."/>
            <person name="Zhang G."/>
            <person name="Kronauer D.J."/>
        </authorList>
    </citation>
    <scope>NUCLEOTIDE SEQUENCE [LARGE SCALE GENOMIC DNA]</scope>
</reference>
<evidence type="ECO:0000313" key="2">
    <source>
        <dbReference type="Proteomes" id="UP000053097"/>
    </source>
</evidence>
<organism evidence="1 2">
    <name type="scientific">Ooceraea biroi</name>
    <name type="common">Clonal raider ant</name>
    <name type="synonym">Cerapachys biroi</name>
    <dbReference type="NCBI Taxonomy" id="2015173"/>
    <lineage>
        <taxon>Eukaryota</taxon>
        <taxon>Metazoa</taxon>
        <taxon>Ecdysozoa</taxon>
        <taxon>Arthropoda</taxon>
        <taxon>Hexapoda</taxon>
        <taxon>Insecta</taxon>
        <taxon>Pterygota</taxon>
        <taxon>Neoptera</taxon>
        <taxon>Endopterygota</taxon>
        <taxon>Hymenoptera</taxon>
        <taxon>Apocrita</taxon>
        <taxon>Aculeata</taxon>
        <taxon>Formicoidea</taxon>
        <taxon>Formicidae</taxon>
        <taxon>Dorylinae</taxon>
        <taxon>Ooceraea</taxon>
    </lineage>
</organism>
<keyword evidence="2" id="KW-1185">Reference proteome</keyword>